<sequence length="119" mass="12250">MAGVVHDALPALSKSLVTEGLHAAGEMWAPEIGRKHGSKSRYVSKEFGSIQRQGAKAGIEGLLGNIVADYIPEGIAGNIDIGAMLPALLGAGKGGNGAPMLGQQEQQQGEQPPRLGRVV</sequence>
<reference evidence="2" key="1">
    <citation type="journal article" date="2014" name="Front. Microbiol.">
        <title>High frequency of phylogenetically diverse reductive dehalogenase-homologous genes in deep subseafloor sedimentary metagenomes.</title>
        <authorList>
            <person name="Kawai M."/>
            <person name="Futagami T."/>
            <person name="Toyoda A."/>
            <person name="Takaki Y."/>
            <person name="Nishi S."/>
            <person name="Hori S."/>
            <person name="Arai W."/>
            <person name="Tsubouchi T."/>
            <person name="Morono Y."/>
            <person name="Uchiyama I."/>
            <person name="Ito T."/>
            <person name="Fujiyama A."/>
            <person name="Inagaki F."/>
            <person name="Takami H."/>
        </authorList>
    </citation>
    <scope>NUCLEOTIDE SEQUENCE</scope>
    <source>
        <strain evidence="2">Expedition CK06-06</strain>
    </source>
</reference>
<comment type="caution">
    <text evidence="2">The sequence shown here is derived from an EMBL/GenBank/DDBJ whole genome shotgun (WGS) entry which is preliminary data.</text>
</comment>
<dbReference type="AlphaFoldDB" id="X1BUE1"/>
<name>X1BUE1_9ZZZZ</name>
<feature type="compositionally biased region" description="Low complexity" evidence="1">
    <location>
        <begin position="98"/>
        <end position="113"/>
    </location>
</feature>
<proteinExistence type="predicted"/>
<feature type="region of interest" description="Disordered" evidence="1">
    <location>
        <begin position="95"/>
        <end position="119"/>
    </location>
</feature>
<gene>
    <name evidence="2" type="ORF">S01H4_30014</name>
</gene>
<protein>
    <submittedName>
        <fullName evidence="2">Uncharacterized protein</fullName>
    </submittedName>
</protein>
<evidence type="ECO:0000313" key="2">
    <source>
        <dbReference type="EMBL" id="GAG84772.1"/>
    </source>
</evidence>
<accession>X1BUE1</accession>
<evidence type="ECO:0000256" key="1">
    <source>
        <dbReference type="SAM" id="MobiDB-lite"/>
    </source>
</evidence>
<dbReference type="EMBL" id="BART01015461">
    <property type="protein sequence ID" value="GAG84772.1"/>
    <property type="molecule type" value="Genomic_DNA"/>
</dbReference>
<organism evidence="2">
    <name type="scientific">marine sediment metagenome</name>
    <dbReference type="NCBI Taxonomy" id="412755"/>
    <lineage>
        <taxon>unclassified sequences</taxon>
        <taxon>metagenomes</taxon>
        <taxon>ecological metagenomes</taxon>
    </lineage>
</organism>